<accession>A0A4R2N5V0</accession>
<dbReference type="InterPro" id="IPR001173">
    <property type="entry name" value="Glyco_trans_2-like"/>
</dbReference>
<evidence type="ECO:0000256" key="2">
    <source>
        <dbReference type="ARBA" id="ARBA00022676"/>
    </source>
</evidence>
<dbReference type="RefSeq" id="WP_119012706.1">
    <property type="nucleotide sequence ID" value="NZ_QXNC01000008.1"/>
</dbReference>
<evidence type="ECO:0000256" key="4">
    <source>
        <dbReference type="SAM" id="Phobius"/>
    </source>
</evidence>
<comment type="similarity">
    <text evidence="1">Belongs to the glycosyltransferase 2 family.</text>
</comment>
<dbReference type="Pfam" id="PF00535">
    <property type="entry name" value="Glycos_transf_2"/>
    <property type="match status" value="1"/>
</dbReference>
<evidence type="ECO:0000256" key="1">
    <source>
        <dbReference type="ARBA" id="ARBA00006739"/>
    </source>
</evidence>
<comment type="caution">
    <text evidence="6">The sequence shown here is derived from an EMBL/GenBank/DDBJ whole genome shotgun (WGS) entry which is preliminary data.</text>
</comment>
<keyword evidence="7" id="KW-1185">Reference proteome</keyword>
<reference evidence="6 7" key="1">
    <citation type="submission" date="2019-03" db="EMBL/GenBank/DDBJ databases">
        <title>Genomic Encyclopedia of Type Strains, Phase IV (KMG-IV): sequencing the most valuable type-strain genomes for metagenomic binning, comparative biology and taxonomic classification.</title>
        <authorList>
            <person name="Goeker M."/>
        </authorList>
    </citation>
    <scope>NUCLEOTIDE SEQUENCE [LARGE SCALE GENOMIC DNA]</scope>
    <source>
        <strain evidence="6 7">DSM 1837</strain>
    </source>
</reference>
<sequence length="332" mass="36589">MNQPHSGYATAPAGSVAVIIVNWNGGALLAQCLSHLQAQTRPPDQVLLVDNASTDDSLAQLPHWDRLTVLRMGSNLGFAAGNNHALAQCTTEYVALLNPDAFAAPEWLENLLQAAQAHSTAAAFGSRQLCHENPNRLDGIGDCYHASGMAWRQGHGQPQQARHLVAQEIFAPCAAAALYRRAAIMALDGFDESYFCYMEDVDLGFRLRLAGHSAYYVPTAVVRHVGSATSGGQHSDFAVLHGHRNMVWTFVKNMPFPLLWLLLPWHLAANLAALVIFTARGQGKTILRAKWQALQGLKHAWRQRQTIQRQRIVSTRSIWAALNKQIWPKPDN</sequence>
<dbReference type="OrthoDB" id="9771846at2"/>
<evidence type="ECO:0000256" key="3">
    <source>
        <dbReference type="ARBA" id="ARBA00022679"/>
    </source>
</evidence>
<dbReference type="Proteomes" id="UP000295182">
    <property type="component" value="Unassembled WGS sequence"/>
</dbReference>
<evidence type="ECO:0000313" key="7">
    <source>
        <dbReference type="Proteomes" id="UP000295182"/>
    </source>
</evidence>
<keyword evidence="4" id="KW-0812">Transmembrane</keyword>
<dbReference type="PANTHER" id="PTHR43179">
    <property type="entry name" value="RHAMNOSYLTRANSFERASE WBBL"/>
    <property type="match status" value="1"/>
</dbReference>
<gene>
    <name evidence="6" type="ORF">EV674_1191</name>
</gene>
<keyword evidence="4" id="KW-1133">Transmembrane helix</keyword>
<dbReference type="InterPro" id="IPR029044">
    <property type="entry name" value="Nucleotide-diphossugar_trans"/>
</dbReference>
<feature type="transmembrane region" description="Helical" evidence="4">
    <location>
        <begin position="258"/>
        <end position="279"/>
    </location>
</feature>
<dbReference type="AlphaFoldDB" id="A0A4R2N5V0"/>
<dbReference type="Gene3D" id="3.90.550.10">
    <property type="entry name" value="Spore Coat Polysaccharide Biosynthesis Protein SpsA, Chain A"/>
    <property type="match status" value="1"/>
</dbReference>
<dbReference type="PANTHER" id="PTHR43179:SF12">
    <property type="entry name" value="GALACTOFURANOSYLTRANSFERASE GLFT2"/>
    <property type="match status" value="1"/>
</dbReference>
<name>A0A4R2N5V0_9BURK</name>
<evidence type="ECO:0000259" key="5">
    <source>
        <dbReference type="Pfam" id="PF00535"/>
    </source>
</evidence>
<keyword evidence="3 6" id="KW-0808">Transferase</keyword>
<keyword evidence="4" id="KW-0472">Membrane</keyword>
<protein>
    <submittedName>
        <fullName evidence="6">GT2 family glycosyltransferase</fullName>
    </submittedName>
</protein>
<dbReference type="GO" id="GO:0016757">
    <property type="term" value="F:glycosyltransferase activity"/>
    <property type="evidence" value="ECO:0007669"/>
    <property type="project" value="UniProtKB-KW"/>
</dbReference>
<proteinExistence type="inferred from homology"/>
<dbReference type="SUPFAM" id="SSF53448">
    <property type="entry name" value="Nucleotide-diphospho-sugar transferases"/>
    <property type="match status" value="1"/>
</dbReference>
<feature type="domain" description="Glycosyltransferase 2-like" evidence="5">
    <location>
        <begin position="18"/>
        <end position="184"/>
    </location>
</feature>
<dbReference type="EMBL" id="SLXH01000019">
    <property type="protein sequence ID" value="TCP16254.1"/>
    <property type="molecule type" value="Genomic_DNA"/>
</dbReference>
<dbReference type="CDD" id="cd04186">
    <property type="entry name" value="GT_2_like_c"/>
    <property type="match status" value="1"/>
</dbReference>
<keyword evidence="2" id="KW-0328">Glycosyltransferase</keyword>
<organism evidence="6 7">
    <name type="scientific">Simplicispira metamorpha</name>
    <dbReference type="NCBI Taxonomy" id="80881"/>
    <lineage>
        <taxon>Bacteria</taxon>
        <taxon>Pseudomonadati</taxon>
        <taxon>Pseudomonadota</taxon>
        <taxon>Betaproteobacteria</taxon>
        <taxon>Burkholderiales</taxon>
        <taxon>Comamonadaceae</taxon>
        <taxon>Simplicispira</taxon>
    </lineage>
</organism>
<evidence type="ECO:0000313" key="6">
    <source>
        <dbReference type="EMBL" id="TCP16254.1"/>
    </source>
</evidence>